<feature type="domain" description="Major facilitator superfamily (MFS) profile" evidence="6">
    <location>
        <begin position="1"/>
        <end position="479"/>
    </location>
</feature>
<feature type="transmembrane region" description="Helical" evidence="5">
    <location>
        <begin position="160"/>
        <end position="180"/>
    </location>
</feature>
<dbReference type="PROSITE" id="PS50850">
    <property type="entry name" value="MFS"/>
    <property type="match status" value="1"/>
</dbReference>
<sequence length="479" mass="47759">MDTSCLASPSARAGAARGPAHRWRVLAAGVAANMSFSAAAAGIPTTAVWMRSAYHLDNAALGLVLGALGFGVALSELPWGIAADRFGDRRVLLTGLVATAAMLAVMVAAIVPSAHAVPPLLRVVAAMCCVGLLGGSVNGSSGRAVMRWFGERERGLAMSIRQTAVPLGGGVGAALLPALASHAGFAAVYGALMLLCAGSAALTWRWLHEPPGGVVAFAPSATSATSATSAASVASVATATSGASDSSVASAASVPSATSRTSDSSVASVAPATSSTSTTPPAAQQASAAPARGPLASARVWRIVLGIGALCAPQFAVLTFATVFLHDFGRLGLAGISTAMVALQAGAMVMRVWSGRHTDRHGNRRAYLRGSVCVAAGAFALLAAATAASPYVPLGAIVAILVFAGICVSAWHGVAYTELATLAGANHAGTALGMANTVVYLGLFATPLAIPPLLAVSSWSVVWLATALIAAATYPLFAR</sequence>
<feature type="transmembrane region" description="Helical" evidence="5">
    <location>
        <begin position="59"/>
        <end position="79"/>
    </location>
</feature>
<keyword evidence="8" id="KW-1185">Reference proteome</keyword>
<feature type="transmembrane region" description="Helical" evidence="5">
    <location>
        <begin position="186"/>
        <end position="207"/>
    </location>
</feature>
<protein>
    <submittedName>
        <fullName evidence="7">MFS transporter</fullName>
    </submittedName>
</protein>
<name>A0ABS1B3R2_BURVI</name>
<keyword evidence="3 5" id="KW-0472">Membrane</keyword>
<proteinExistence type="predicted"/>
<feature type="region of interest" description="Disordered" evidence="4">
    <location>
        <begin position="258"/>
        <end position="290"/>
    </location>
</feature>
<dbReference type="SUPFAM" id="SSF103473">
    <property type="entry name" value="MFS general substrate transporter"/>
    <property type="match status" value="1"/>
</dbReference>
<feature type="transmembrane region" description="Helical" evidence="5">
    <location>
        <begin position="91"/>
        <end position="114"/>
    </location>
</feature>
<feature type="transmembrane region" description="Helical" evidence="5">
    <location>
        <begin position="25"/>
        <end position="47"/>
    </location>
</feature>
<dbReference type="InterPro" id="IPR052952">
    <property type="entry name" value="MFS-Transporter"/>
</dbReference>
<dbReference type="InterPro" id="IPR011701">
    <property type="entry name" value="MFS"/>
</dbReference>
<dbReference type="EMBL" id="JADVKH010000110">
    <property type="protein sequence ID" value="MBJ9691029.1"/>
    <property type="molecule type" value="Genomic_DNA"/>
</dbReference>
<evidence type="ECO:0000259" key="6">
    <source>
        <dbReference type="PROSITE" id="PS50850"/>
    </source>
</evidence>
<dbReference type="PANTHER" id="PTHR23527">
    <property type="entry name" value="BLL3282 PROTEIN"/>
    <property type="match status" value="1"/>
</dbReference>
<dbReference type="RefSeq" id="WP_200092458.1">
    <property type="nucleotide sequence ID" value="NZ_JADVKH010000110.1"/>
</dbReference>
<evidence type="ECO:0000313" key="8">
    <source>
        <dbReference type="Proteomes" id="UP000808215"/>
    </source>
</evidence>
<dbReference type="Proteomes" id="UP000808215">
    <property type="component" value="Unassembled WGS sequence"/>
</dbReference>
<feature type="transmembrane region" description="Helical" evidence="5">
    <location>
        <begin position="456"/>
        <end position="477"/>
    </location>
</feature>
<keyword evidence="2 5" id="KW-1133">Transmembrane helix</keyword>
<dbReference type="Pfam" id="PF07690">
    <property type="entry name" value="MFS_1"/>
    <property type="match status" value="1"/>
</dbReference>
<evidence type="ECO:0000256" key="3">
    <source>
        <dbReference type="ARBA" id="ARBA00023136"/>
    </source>
</evidence>
<dbReference type="PANTHER" id="PTHR23527:SF1">
    <property type="entry name" value="BLL3282 PROTEIN"/>
    <property type="match status" value="1"/>
</dbReference>
<dbReference type="InterPro" id="IPR020846">
    <property type="entry name" value="MFS_dom"/>
</dbReference>
<dbReference type="Gene3D" id="1.20.1250.20">
    <property type="entry name" value="MFS general substrate transporter like domains"/>
    <property type="match status" value="2"/>
</dbReference>
<feature type="transmembrane region" description="Helical" evidence="5">
    <location>
        <begin position="331"/>
        <end position="354"/>
    </location>
</feature>
<evidence type="ECO:0000256" key="2">
    <source>
        <dbReference type="ARBA" id="ARBA00022989"/>
    </source>
</evidence>
<feature type="transmembrane region" description="Helical" evidence="5">
    <location>
        <begin position="366"/>
        <end position="388"/>
    </location>
</feature>
<keyword evidence="1 5" id="KW-0812">Transmembrane</keyword>
<reference evidence="7 8" key="1">
    <citation type="submission" date="2020-11" db="EMBL/GenBank/DDBJ databases">
        <title>Enhanced detection system for hospital associated transmission using whole genome sequencing surveillance.</title>
        <authorList>
            <person name="Harrison L.H."/>
            <person name="Van Tyne D."/>
            <person name="Marsh J.W."/>
            <person name="Griffith M.P."/>
            <person name="Snyder D.J."/>
            <person name="Cooper V.S."/>
            <person name="Mustapha M."/>
        </authorList>
    </citation>
    <scope>NUCLEOTIDE SEQUENCE [LARGE SCALE GENOMIC DNA]</scope>
    <source>
        <strain evidence="7 8">BC00020</strain>
    </source>
</reference>
<accession>A0ABS1B3R2</accession>
<feature type="transmembrane region" description="Helical" evidence="5">
    <location>
        <begin position="394"/>
        <end position="416"/>
    </location>
</feature>
<comment type="caution">
    <text evidence="7">The sequence shown here is derived from an EMBL/GenBank/DDBJ whole genome shotgun (WGS) entry which is preliminary data.</text>
</comment>
<feature type="transmembrane region" description="Helical" evidence="5">
    <location>
        <begin position="300"/>
        <end position="325"/>
    </location>
</feature>
<feature type="transmembrane region" description="Helical" evidence="5">
    <location>
        <begin position="120"/>
        <end position="139"/>
    </location>
</feature>
<evidence type="ECO:0000256" key="5">
    <source>
        <dbReference type="SAM" id="Phobius"/>
    </source>
</evidence>
<dbReference type="InterPro" id="IPR036259">
    <property type="entry name" value="MFS_trans_sf"/>
</dbReference>
<feature type="transmembrane region" description="Helical" evidence="5">
    <location>
        <begin position="428"/>
        <end position="450"/>
    </location>
</feature>
<evidence type="ECO:0000256" key="4">
    <source>
        <dbReference type="SAM" id="MobiDB-lite"/>
    </source>
</evidence>
<organism evidence="7 8">
    <name type="scientific">Burkholderia vietnamiensis</name>
    <dbReference type="NCBI Taxonomy" id="60552"/>
    <lineage>
        <taxon>Bacteria</taxon>
        <taxon>Pseudomonadati</taxon>
        <taxon>Pseudomonadota</taxon>
        <taxon>Betaproteobacteria</taxon>
        <taxon>Burkholderiales</taxon>
        <taxon>Burkholderiaceae</taxon>
        <taxon>Burkholderia</taxon>
        <taxon>Burkholderia cepacia complex</taxon>
    </lineage>
</organism>
<evidence type="ECO:0000256" key="1">
    <source>
        <dbReference type="ARBA" id="ARBA00022692"/>
    </source>
</evidence>
<evidence type="ECO:0000313" key="7">
    <source>
        <dbReference type="EMBL" id="MBJ9691029.1"/>
    </source>
</evidence>
<gene>
    <name evidence="7" type="ORF">I5589_28535</name>
</gene>